<evidence type="ECO:0000313" key="4">
    <source>
        <dbReference type="Proteomes" id="UP000596660"/>
    </source>
</evidence>
<proteinExistence type="predicted"/>
<dbReference type="Gene3D" id="2.60.40.1820">
    <property type="match status" value="1"/>
</dbReference>
<dbReference type="GO" id="GO:0008270">
    <property type="term" value="F:zinc ion binding"/>
    <property type="evidence" value="ECO:0007669"/>
    <property type="project" value="UniProtKB-KW"/>
</dbReference>
<dbReference type="PANTHER" id="PTHR46592">
    <property type="entry name" value="RING-H2 FINGER PROTEIN ATL67"/>
    <property type="match status" value="1"/>
</dbReference>
<dbReference type="PANTHER" id="PTHR46592:SF6">
    <property type="entry name" value="RING-H2 FINGER PROTEIN ATL67"/>
    <property type="match status" value="1"/>
</dbReference>
<dbReference type="AlphaFoldDB" id="A0A803KZF8"/>
<evidence type="ECO:0000259" key="2">
    <source>
        <dbReference type="PROSITE" id="PS50089"/>
    </source>
</evidence>
<dbReference type="SUPFAM" id="SSF57850">
    <property type="entry name" value="RING/U-box"/>
    <property type="match status" value="1"/>
</dbReference>
<dbReference type="Gene3D" id="3.30.40.10">
    <property type="entry name" value="Zinc/RING finger domain, C3HC4 (zinc finger)"/>
    <property type="match status" value="1"/>
</dbReference>
<dbReference type="SUPFAM" id="SSF117070">
    <property type="entry name" value="LEA14-like"/>
    <property type="match status" value="1"/>
</dbReference>
<dbReference type="Pfam" id="PF03168">
    <property type="entry name" value="LEA_2"/>
    <property type="match status" value="1"/>
</dbReference>
<dbReference type="InterPro" id="IPR001841">
    <property type="entry name" value="Znf_RING"/>
</dbReference>
<keyword evidence="1" id="KW-0862">Zinc</keyword>
<dbReference type="GO" id="GO:0016740">
    <property type="term" value="F:transferase activity"/>
    <property type="evidence" value="ECO:0007669"/>
    <property type="project" value="InterPro"/>
</dbReference>
<dbReference type="InterPro" id="IPR004864">
    <property type="entry name" value="LEA_2"/>
</dbReference>
<dbReference type="InterPro" id="IPR013083">
    <property type="entry name" value="Znf_RING/FYVE/PHD"/>
</dbReference>
<reference evidence="3" key="1">
    <citation type="journal article" date="2017" name="Nature">
        <title>The genome of Chenopodium quinoa.</title>
        <authorList>
            <person name="Jarvis D.E."/>
            <person name="Ho Y.S."/>
            <person name="Lightfoot D.J."/>
            <person name="Schmoeckel S.M."/>
            <person name="Li B."/>
            <person name="Borm T.J.A."/>
            <person name="Ohyanagi H."/>
            <person name="Mineta K."/>
            <person name="Michell C.T."/>
            <person name="Saber N."/>
            <person name="Kharbatia N.M."/>
            <person name="Rupper R.R."/>
            <person name="Sharp A.R."/>
            <person name="Dally N."/>
            <person name="Boughton B.A."/>
            <person name="Woo Y.H."/>
            <person name="Gao G."/>
            <person name="Schijlen E.G.W.M."/>
            <person name="Guo X."/>
            <person name="Momin A.A."/>
            <person name="Negrao S."/>
            <person name="Al-Babili S."/>
            <person name="Gehring C."/>
            <person name="Roessner U."/>
            <person name="Jung C."/>
            <person name="Murphy K."/>
            <person name="Arold S.T."/>
            <person name="Gojobori T."/>
            <person name="van der Linden C.G."/>
            <person name="van Loo E.N."/>
            <person name="Jellen E.N."/>
            <person name="Maughan P.J."/>
            <person name="Tester M."/>
        </authorList>
    </citation>
    <scope>NUCLEOTIDE SEQUENCE [LARGE SCALE GENOMIC DNA]</scope>
    <source>
        <strain evidence="3">cv. PI 614886</strain>
    </source>
</reference>
<protein>
    <recommendedName>
        <fullName evidence="2">RING-type domain-containing protein</fullName>
    </recommendedName>
</protein>
<dbReference type="Pfam" id="PF13639">
    <property type="entry name" value="zf-RING_2"/>
    <property type="match status" value="1"/>
</dbReference>
<feature type="domain" description="RING-type" evidence="2">
    <location>
        <begin position="251"/>
        <end position="293"/>
    </location>
</feature>
<dbReference type="GO" id="GO:0016567">
    <property type="term" value="P:protein ubiquitination"/>
    <property type="evidence" value="ECO:0007669"/>
    <property type="project" value="InterPro"/>
</dbReference>
<sequence>MPKPEANIEDFDLKGVNKEGVTYSAKVGVMNPYSQSIPICEITYLLRCDGREILSGTIADPGSIRGKETTMLDVPMKVKDPIMTFNKISLTNLVNQPGSNISMIADISFDNLNRATFRFSNTTTSIYCKGIMVGEAHGPPGRARGRHTLRMNITVEIITERMFKASSIVSDLSSGLLITDTYSRVPGRIKVLVIDFKNVVVEMNYDNDDEENQNRASNGVVGLDRAVINSYPKFQFYKKNLESSNGDNLMCSICLCDYKEGEMLRMMPDCNHFFHLCCLDAWLKLNGSCPVCRNSPLPTPISTPLAEVVPLSQYPDNRRRSTVISSS</sequence>
<accession>A0A803KZF8</accession>
<reference evidence="3" key="2">
    <citation type="submission" date="2021-03" db="UniProtKB">
        <authorList>
            <consortium name="EnsemblPlants"/>
        </authorList>
    </citation>
    <scope>IDENTIFICATION</scope>
</reference>
<organism evidence="3 4">
    <name type="scientific">Chenopodium quinoa</name>
    <name type="common">Quinoa</name>
    <dbReference type="NCBI Taxonomy" id="63459"/>
    <lineage>
        <taxon>Eukaryota</taxon>
        <taxon>Viridiplantae</taxon>
        <taxon>Streptophyta</taxon>
        <taxon>Embryophyta</taxon>
        <taxon>Tracheophyta</taxon>
        <taxon>Spermatophyta</taxon>
        <taxon>Magnoliopsida</taxon>
        <taxon>eudicotyledons</taxon>
        <taxon>Gunneridae</taxon>
        <taxon>Pentapetalae</taxon>
        <taxon>Caryophyllales</taxon>
        <taxon>Chenopodiaceae</taxon>
        <taxon>Chenopodioideae</taxon>
        <taxon>Atripliceae</taxon>
        <taxon>Chenopodium</taxon>
    </lineage>
</organism>
<dbReference type="EnsemblPlants" id="AUR62004417-RA">
    <property type="protein sequence ID" value="AUR62004417-RA:cds"/>
    <property type="gene ID" value="AUR62004417"/>
</dbReference>
<dbReference type="CDD" id="cd16461">
    <property type="entry name" value="RING-H2_EL5-like"/>
    <property type="match status" value="1"/>
</dbReference>
<dbReference type="InterPro" id="IPR013990">
    <property type="entry name" value="WHy-dom"/>
</dbReference>
<dbReference type="Gramene" id="AUR62004417-RA">
    <property type="protein sequence ID" value="AUR62004417-RA:cds"/>
    <property type="gene ID" value="AUR62004417"/>
</dbReference>
<dbReference type="GO" id="GO:0009269">
    <property type="term" value="P:response to desiccation"/>
    <property type="evidence" value="ECO:0007669"/>
    <property type="project" value="InterPro"/>
</dbReference>
<keyword evidence="4" id="KW-1185">Reference proteome</keyword>
<evidence type="ECO:0000313" key="3">
    <source>
        <dbReference type="EnsemblPlants" id="AUR62004417-RA:cds"/>
    </source>
</evidence>
<dbReference type="SMART" id="SM00184">
    <property type="entry name" value="RING"/>
    <property type="match status" value="1"/>
</dbReference>
<dbReference type="InterPro" id="IPR044289">
    <property type="entry name" value="ATL67-70"/>
</dbReference>
<keyword evidence="1" id="KW-0863">Zinc-finger</keyword>
<dbReference type="SMART" id="SM00769">
    <property type="entry name" value="WHy"/>
    <property type="match status" value="1"/>
</dbReference>
<dbReference type="SMR" id="A0A803KZF8"/>
<dbReference type="Proteomes" id="UP000596660">
    <property type="component" value="Unplaced"/>
</dbReference>
<evidence type="ECO:0000256" key="1">
    <source>
        <dbReference type="PROSITE-ProRule" id="PRU00175"/>
    </source>
</evidence>
<name>A0A803KZF8_CHEQI</name>
<keyword evidence="1" id="KW-0479">Metal-binding</keyword>
<dbReference type="PROSITE" id="PS50089">
    <property type="entry name" value="ZF_RING_2"/>
    <property type="match status" value="1"/>
</dbReference>